<dbReference type="InterPro" id="IPR010573">
    <property type="entry name" value="MFS_Str1/Tri12-like"/>
</dbReference>
<dbReference type="InterPro" id="IPR020846">
    <property type="entry name" value="MFS_dom"/>
</dbReference>
<feature type="transmembrane region" description="Helical" evidence="7">
    <location>
        <begin position="425"/>
        <end position="454"/>
    </location>
</feature>
<dbReference type="VEuPathDB" id="FungiDB:PV10_03755"/>
<dbReference type="InterPro" id="IPR005829">
    <property type="entry name" value="Sugar_transporter_CS"/>
</dbReference>
<evidence type="ECO:0000256" key="4">
    <source>
        <dbReference type="ARBA" id="ARBA00022989"/>
    </source>
</evidence>
<evidence type="ECO:0000256" key="1">
    <source>
        <dbReference type="ARBA" id="ARBA00004141"/>
    </source>
</evidence>
<dbReference type="PANTHER" id="PTHR23501:SF109">
    <property type="entry name" value="MAJOR FACILITATOR SUPERFAMILY (MFS) PROFILE DOMAIN-CONTAINING PROTEIN-RELATED"/>
    <property type="match status" value="1"/>
</dbReference>
<dbReference type="Proteomes" id="UP000288859">
    <property type="component" value="Unassembled WGS sequence"/>
</dbReference>
<feature type="domain" description="Major facilitator superfamily (MFS) profile" evidence="8">
    <location>
        <begin position="65"/>
        <end position="578"/>
    </location>
</feature>
<dbReference type="Gene3D" id="1.20.1250.20">
    <property type="entry name" value="MFS general substrate transporter like domains"/>
    <property type="match status" value="2"/>
</dbReference>
<feature type="compositionally biased region" description="Basic and acidic residues" evidence="6">
    <location>
        <begin position="1"/>
        <end position="23"/>
    </location>
</feature>
<feature type="transmembrane region" description="Helical" evidence="7">
    <location>
        <begin position="66"/>
        <end position="84"/>
    </location>
</feature>
<feature type="transmembrane region" description="Helical" evidence="7">
    <location>
        <begin position="104"/>
        <end position="121"/>
    </location>
</feature>
<keyword evidence="3 7" id="KW-0812">Transmembrane</keyword>
<feature type="region of interest" description="Disordered" evidence="6">
    <location>
        <begin position="1"/>
        <end position="25"/>
    </location>
</feature>
<feature type="transmembrane region" description="Helical" evidence="7">
    <location>
        <begin position="264"/>
        <end position="283"/>
    </location>
</feature>
<keyword evidence="5 7" id="KW-0472">Membrane</keyword>
<dbReference type="PANTHER" id="PTHR23501">
    <property type="entry name" value="MAJOR FACILITATOR SUPERFAMILY"/>
    <property type="match status" value="1"/>
</dbReference>
<reference evidence="9 10" key="1">
    <citation type="submission" date="2017-03" db="EMBL/GenBank/DDBJ databases">
        <title>Genomes of endolithic fungi from Antarctica.</title>
        <authorList>
            <person name="Coleine C."/>
            <person name="Masonjones S."/>
            <person name="Stajich J.E."/>
        </authorList>
    </citation>
    <scope>NUCLEOTIDE SEQUENCE [LARGE SCALE GENOMIC DNA]</scope>
    <source>
        <strain evidence="9 10">CCFEE 6314</strain>
    </source>
</reference>
<evidence type="ECO:0000313" key="9">
    <source>
        <dbReference type="EMBL" id="RVX67072.1"/>
    </source>
</evidence>
<accession>A0A438MW03</accession>
<comment type="caution">
    <text evidence="9">The sequence shown here is derived from an EMBL/GenBank/DDBJ whole genome shotgun (WGS) entry which is preliminary data.</text>
</comment>
<dbReference type="AlphaFoldDB" id="A0A438MW03"/>
<keyword evidence="4 7" id="KW-1133">Transmembrane helix</keyword>
<feature type="transmembrane region" description="Helical" evidence="7">
    <location>
        <begin position="335"/>
        <end position="358"/>
    </location>
</feature>
<feature type="transmembrane region" description="Helical" evidence="7">
    <location>
        <begin position="133"/>
        <end position="153"/>
    </location>
</feature>
<name>A0A438MW03_EXOME</name>
<dbReference type="CDD" id="cd06179">
    <property type="entry name" value="MFS_TRI12_like"/>
    <property type="match status" value="1"/>
</dbReference>
<evidence type="ECO:0000256" key="2">
    <source>
        <dbReference type="ARBA" id="ARBA00022448"/>
    </source>
</evidence>
<keyword evidence="2" id="KW-0813">Transport</keyword>
<gene>
    <name evidence="9" type="ORF">B0A52_08315</name>
</gene>
<dbReference type="InterPro" id="IPR053791">
    <property type="entry name" value="MFS_Tri12-like"/>
</dbReference>
<feature type="transmembrane region" description="Helical" evidence="7">
    <location>
        <begin position="554"/>
        <end position="573"/>
    </location>
</feature>
<feature type="transmembrane region" description="Helical" evidence="7">
    <location>
        <begin position="190"/>
        <end position="213"/>
    </location>
</feature>
<dbReference type="PROSITE" id="PS00216">
    <property type="entry name" value="SUGAR_TRANSPORT_1"/>
    <property type="match status" value="1"/>
</dbReference>
<dbReference type="InterPro" id="IPR036259">
    <property type="entry name" value="MFS_trans_sf"/>
</dbReference>
<evidence type="ECO:0000256" key="3">
    <source>
        <dbReference type="ARBA" id="ARBA00022692"/>
    </source>
</evidence>
<dbReference type="GO" id="GO:0005886">
    <property type="term" value="C:plasma membrane"/>
    <property type="evidence" value="ECO:0007669"/>
    <property type="project" value="TreeGrafter"/>
</dbReference>
<dbReference type="OrthoDB" id="4139357at2759"/>
<dbReference type="EMBL" id="NAJM01000052">
    <property type="protein sequence ID" value="RVX67072.1"/>
    <property type="molecule type" value="Genomic_DNA"/>
</dbReference>
<proteinExistence type="predicted"/>
<evidence type="ECO:0000259" key="8">
    <source>
        <dbReference type="PROSITE" id="PS50850"/>
    </source>
</evidence>
<feature type="transmembrane region" description="Helical" evidence="7">
    <location>
        <begin position="370"/>
        <end position="389"/>
    </location>
</feature>
<dbReference type="SUPFAM" id="SSF103473">
    <property type="entry name" value="MFS general substrate transporter"/>
    <property type="match status" value="2"/>
</dbReference>
<protein>
    <recommendedName>
        <fullName evidence="8">Major facilitator superfamily (MFS) profile domain-containing protein</fullName>
    </recommendedName>
</protein>
<dbReference type="Pfam" id="PF06609">
    <property type="entry name" value="TRI12"/>
    <property type="match status" value="1"/>
</dbReference>
<dbReference type="PROSITE" id="PS50850">
    <property type="entry name" value="MFS"/>
    <property type="match status" value="1"/>
</dbReference>
<feature type="transmembrane region" description="Helical" evidence="7">
    <location>
        <begin position="225"/>
        <end position="244"/>
    </location>
</feature>
<evidence type="ECO:0000313" key="10">
    <source>
        <dbReference type="Proteomes" id="UP000288859"/>
    </source>
</evidence>
<feature type="transmembrane region" description="Helical" evidence="7">
    <location>
        <begin position="401"/>
        <end position="419"/>
    </location>
</feature>
<feature type="transmembrane region" description="Helical" evidence="7">
    <location>
        <begin position="159"/>
        <end position="178"/>
    </location>
</feature>
<organism evidence="9 10">
    <name type="scientific">Exophiala mesophila</name>
    <name type="common">Black yeast-like fungus</name>
    <dbReference type="NCBI Taxonomy" id="212818"/>
    <lineage>
        <taxon>Eukaryota</taxon>
        <taxon>Fungi</taxon>
        <taxon>Dikarya</taxon>
        <taxon>Ascomycota</taxon>
        <taxon>Pezizomycotina</taxon>
        <taxon>Eurotiomycetes</taxon>
        <taxon>Chaetothyriomycetidae</taxon>
        <taxon>Chaetothyriales</taxon>
        <taxon>Herpotrichiellaceae</taxon>
        <taxon>Exophiala</taxon>
    </lineage>
</organism>
<sequence length="602" mass="65672">MAHTPTEKGEEHTLERVDIDELRPQPPATMGHALEKVDSQDSLHRKNFFTDAEDLKDTAYWRSPRFIGSLTASFLLANSLFFAFGMPINLLTVIDADIGPSPNIYLVTLIFNIFLGVLHLLAGRLSDILGRRYFLLGGTLFNVVGSIVCATANDVNTVIGGSVLTGTGAAASLMYPIIVHEVLPNKYRHWGHAGVTLAVLPSLGFGSAIARSFVAYTDLSWRGSYWLNVAVSGAAFVLFAVCYFPPDFRMINSELTKWQEVKEFDYGGCLLYFASLLLIILGFSWPSGTYPWKSAQVICALVIGALLLVAFFLYEIYMPLKQPLFPFRLIKMRNMWTCIIIGSTMQMVWFALNVFWPIQLATLYTDNDATIGLLSSLNGIALVAGELFSAPFFKRFGHLRIQLVIAGAVTAIFASLMAVNTYKTLGLGIAINIVTGLSVGWIELVTIVTVGLVAPPHDIGVAQSFFSSTRQLFGTVAISIYLAIYSDRITAFLPAEVAPAVENAGLPSSSISDFFAAMANGTAAAFEAVPGMNENVLEAFDIASKVAYGRAFRVVYLSTLGFFAMGMAASFFVRDISELLTGFVNKTITRPAGLQQKKEEDV</sequence>
<evidence type="ECO:0000256" key="6">
    <source>
        <dbReference type="SAM" id="MobiDB-lite"/>
    </source>
</evidence>
<feature type="transmembrane region" description="Helical" evidence="7">
    <location>
        <begin position="295"/>
        <end position="314"/>
    </location>
</feature>
<dbReference type="GO" id="GO:0022857">
    <property type="term" value="F:transmembrane transporter activity"/>
    <property type="evidence" value="ECO:0007669"/>
    <property type="project" value="InterPro"/>
</dbReference>
<evidence type="ECO:0000256" key="5">
    <source>
        <dbReference type="ARBA" id="ARBA00023136"/>
    </source>
</evidence>
<evidence type="ECO:0000256" key="7">
    <source>
        <dbReference type="SAM" id="Phobius"/>
    </source>
</evidence>
<comment type="subcellular location">
    <subcellularLocation>
        <location evidence="1">Membrane</location>
        <topology evidence="1">Multi-pass membrane protein</topology>
    </subcellularLocation>
</comment>